<evidence type="ECO:0000256" key="9">
    <source>
        <dbReference type="ARBA" id="ARBA00026227"/>
    </source>
</evidence>
<keyword evidence="6" id="KW-0811">Translocation</keyword>
<comment type="caution">
    <text evidence="12">The sequence shown here is derived from an EMBL/GenBank/DDBJ whole genome shotgun (WGS) entry which is preliminary data.</text>
</comment>
<comment type="similarity">
    <text evidence="2">Belongs to the GLE1 family.</text>
</comment>
<evidence type="ECO:0000256" key="4">
    <source>
        <dbReference type="ARBA" id="ARBA00022816"/>
    </source>
</evidence>
<protein>
    <recommendedName>
        <fullName evidence="9">mRNA export factor GLE1</fullName>
    </recommendedName>
    <alternativeName>
        <fullName evidence="10">Nucleoporin GLE1</fullName>
    </alternativeName>
</protein>
<dbReference type="Proteomes" id="UP001318860">
    <property type="component" value="Unassembled WGS sequence"/>
</dbReference>
<keyword evidence="11" id="KW-0175">Coiled coil</keyword>
<proteinExistence type="inferred from homology"/>
<gene>
    <name evidence="12" type="ORF">DH2020_003016</name>
</gene>
<organism evidence="12 13">
    <name type="scientific">Rehmannia glutinosa</name>
    <name type="common">Chinese foxglove</name>
    <dbReference type="NCBI Taxonomy" id="99300"/>
    <lineage>
        <taxon>Eukaryota</taxon>
        <taxon>Viridiplantae</taxon>
        <taxon>Streptophyta</taxon>
        <taxon>Embryophyta</taxon>
        <taxon>Tracheophyta</taxon>
        <taxon>Spermatophyta</taxon>
        <taxon>Magnoliopsida</taxon>
        <taxon>eudicotyledons</taxon>
        <taxon>Gunneridae</taxon>
        <taxon>Pentapetalae</taxon>
        <taxon>asterids</taxon>
        <taxon>lamiids</taxon>
        <taxon>Lamiales</taxon>
        <taxon>Orobanchaceae</taxon>
        <taxon>Rehmannieae</taxon>
        <taxon>Rehmannia</taxon>
    </lineage>
</organism>
<reference evidence="12 13" key="1">
    <citation type="journal article" date="2021" name="Comput. Struct. Biotechnol. J.">
        <title>De novo genome assembly of the potent medicinal plant Rehmannia glutinosa using nanopore technology.</title>
        <authorList>
            <person name="Ma L."/>
            <person name="Dong C."/>
            <person name="Song C."/>
            <person name="Wang X."/>
            <person name="Zheng X."/>
            <person name="Niu Y."/>
            <person name="Chen S."/>
            <person name="Feng W."/>
        </authorList>
    </citation>
    <scope>NUCLEOTIDE SEQUENCE [LARGE SCALE GENOMIC DNA]</scope>
    <source>
        <strain evidence="12">DH-2019</strain>
    </source>
</reference>
<keyword evidence="13" id="KW-1185">Reference proteome</keyword>
<feature type="coiled-coil region" evidence="11">
    <location>
        <begin position="269"/>
        <end position="325"/>
    </location>
</feature>
<evidence type="ECO:0000256" key="2">
    <source>
        <dbReference type="ARBA" id="ARBA00011056"/>
    </source>
</evidence>
<dbReference type="InterPro" id="IPR012476">
    <property type="entry name" value="GLE1"/>
</dbReference>
<keyword evidence="3" id="KW-0813">Transport</keyword>
<comment type="subcellular location">
    <subcellularLocation>
        <location evidence="1">Nucleus</location>
        <location evidence="1">Nuclear pore complex</location>
    </subcellularLocation>
</comment>
<sequence>MKQKYQSSRRRKEEGQKFVDTIRSQVETFSGKKEPSQREIMGAIELELRCPKNVNGIAADPQPDWSFDNLLSELDSINQRQNVALDFPVPFTKTQPTLLRASRDNFHCARGFLMRVSDESDTDDDSQEEADNYSMVSGRRFACDELYMSDDSDDGYHLKDKMGLAEGAMHELLGQFQLTVLEEVRSKISSLETQLVYENDSCASLTTKIDRQRDLQQERERKFDLQYQRTIDPYVESGSRTAGNPQLGREMEKALDNHLTAVQRDHEHISQLEERRIRDDAAREEAKRKEKAFQEEKLRQERIKVEEERAKAAAIEAEKQAAEEAASKRATETLRDTAQNAVQDSKATLGPSSSALDVKKEVQSSGRNVIRASKNALELEKQRSQIYGELSAENKALKERANQNYNKHGQNIGRQIKTISATVENVRTRAEELVKLISSPGVPQSISIQLFAEKIVSNCTNQRSFSAIFAISRVIVLVTSKIPLAMDILIAELNRVCIYTIPKHISYSEIDIQLSPLFQEAYKTKDAYFKAIGYEEDNGKIESIDDYVGRLSCYMKLYGALVQTEVGGFQNLHGLTEGWAWLARFLNALLQIYTLQLRCILFLKNFGGQMAGFALYRRYRNQFEKLLRIVAHDFLNALKEGGSESWSTKLSKVKMSIRNYIESNQFKKEPEGLQLRGHLESNDFY</sequence>
<evidence type="ECO:0000256" key="10">
    <source>
        <dbReference type="ARBA" id="ARBA00029983"/>
    </source>
</evidence>
<evidence type="ECO:0000256" key="8">
    <source>
        <dbReference type="ARBA" id="ARBA00023242"/>
    </source>
</evidence>
<dbReference type="Pfam" id="PF07817">
    <property type="entry name" value="GLE1"/>
    <property type="match status" value="1"/>
</dbReference>
<evidence type="ECO:0000256" key="1">
    <source>
        <dbReference type="ARBA" id="ARBA00004567"/>
    </source>
</evidence>
<evidence type="ECO:0000313" key="13">
    <source>
        <dbReference type="Proteomes" id="UP001318860"/>
    </source>
</evidence>
<evidence type="ECO:0000313" key="12">
    <source>
        <dbReference type="EMBL" id="KAK6159635.1"/>
    </source>
</evidence>
<evidence type="ECO:0000256" key="3">
    <source>
        <dbReference type="ARBA" id="ARBA00022448"/>
    </source>
</evidence>
<dbReference type="InterPro" id="IPR038506">
    <property type="entry name" value="GLE1-like_sf"/>
</dbReference>
<evidence type="ECO:0000256" key="11">
    <source>
        <dbReference type="SAM" id="Coils"/>
    </source>
</evidence>
<accession>A0ABR0XKK5</accession>
<keyword evidence="8" id="KW-0539">Nucleus</keyword>
<evidence type="ECO:0000256" key="7">
    <source>
        <dbReference type="ARBA" id="ARBA00023132"/>
    </source>
</evidence>
<evidence type="ECO:0000256" key="6">
    <source>
        <dbReference type="ARBA" id="ARBA00023010"/>
    </source>
</evidence>
<dbReference type="EMBL" id="JABTTQ020000003">
    <property type="protein sequence ID" value="KAK6159635.1"/>
    <property type="molecule type" value="Genomic_DNA"/>
</dbReference>
<keyword evidence="4" id="KW-0509">mRNA transport</keyword>
<dbReference type="PANTHER" id="PTHR12960">
    <property type="entry name" value="GLE-1-RELATED"/>
    <property type="match status" value="1"/>
</dbReference>
<keyword evidence="7" id="KW-0906">Nuclear pore complex</keyword>
<dbReference type="Gene3D" id="1.25.40.510">
    <property type="entry name" value="GLE1-like"/>
    <property type="match status" value="1"/>
</dbReference>
<evidence type="ECO:0000256" key="5">
    <source>
        <dbReference type="ARBA" id="ARBA00022927"/>
    </source>
</evidence>
<dbReference type="PANTHER" id="PTHR12960:SF0">
    <property type="entry name" value="MRNA EXPORT FACTOR GLE1"/>
    <property type="match status" value="1"/>
</dbReference>
<name>A0ABR0XKK5_REHGL</name>
<keyword evidence="5" id="KW-0653">Protein transport</keyword>